<reference evidence="3 4" key="1">
    <citation type="submission" date="2020-01" db="EMBL/GenBank/DDBJ databases">
        <title>Aspergillus terreus IFO 6365 whole genome shotgun sequence.</title>
        <authorList>
            <person name="Kanamasa S."/>
            <person name="Takahashi H."/>
        </authorList>
    </citation>
    <scope>NUCLEOTIDE SEQUENCE [LARGE SCALE GENOMIC DNA]</scope>
    <source>
        <strain evidence="3 4">IFO 6365</strain>
    </source>
</reference>
<feature type="transmembrane region" description="Helical" evidence="2">
    <location>
        <begin position="239"/>
        <end position="257"/>
    </location>
</feature>
<feature type="region of interest" description="Disordered" evidence="1">
    <location>
        <begin position="577"/>
        <end position="603"/>
    </location>
</feature>
<accession>A0A5M3Z0S3</accession>
<name>A0A5M3Z0S3_ASPTE</name>
<feature type="compositionally biased region" description="Basic and acidic residues" evidence="1">
    <location>
        <begin position="515"/>
        <end position="533"/>
    </location>
</feature>
<feature type="region of interest" description="Disordered" evidence="1">
    <location>
        <begin position="427"/>
        <end position="448"/>
    </location>
</feature>
<feature type="region of interest" description="Disordered" evidence="1">
    <location>
        <begin position="87"/>
        <end position="114"/>
    </location>
</feature>
<keyword evidence="4" id="KW-1185">Reference proteome</keyword>
<feature type="compositionally biased region" description="Polar residues" evidence="1">
    <location>
        <begin position="468"/>
        <end position="480"/>
    </location>
</feature>
<feature type="region of interest" description="Disordered" evidence="1">
    <location>
        <begin position="468"/>
        <end position="533"/>
    </location>
</feature>
<dbReference type="VEuPathDB" id="FungiDB:ATEG_05250"/>
<dbReference type="Gene3D" id="3.10.110.10">
    <property type="entry name" value="Ubiquitin Conjugating Enzyme"/>
    <property type="match status" value="1"/>
</dbReference>
<keyword evidence="2" id="KW-1133">Transmembrane helix</keyword>
<evidence type="ECO:0000313" key="4">
    <source>
        <dbReference type="Proteomes" id="UP000452235"/>
    </source>
</evidence>
<dbReference type="Pfam" id="PF00179">
    <property type="entry name" value="UQ_con"/>
    <property type="match status" value="1"/>
</dbReference>
<evidence type="ECO:0000256" key="2">
    <source>
        <dbReference type="SAM" id="Phobius"/>
    </source>
</evidence>
<proteinExistence type="predicted"/>
<dbReference type="VEuPathDB" id="FungiDB:ATEG_05249"/>
<evidence type="ECO:0000256" key="1">
    <source>
        <dbReference type="SAM" id="MobiDB-lite"/>
    </source>
</evidence>
<dbReference type="InterPro" id="IPR016135">
    <property type="entry name" value="UBQ-conjugating_enzyme/RWD"/>
</dbReference>
<sequence>MDEPPVDIHTLELPGKSLLSSAIPIIIKRRMPGLLLSSIQRLVDANDQNNEQAANKPESLEKYLDTNSISSMGDHCQYGIAPEWSGGDLQRPATASSTTLNDLDSTFSSNSSAQGESFGMELARLDEPVVTGTTGYEIDSGIQWSRVLPALNLLRNAVYEAQQPRADGQLVRSLYTGAIGYLLDALPADLNQDEAARIQQNLPGHLGACSQARLDGNSRSGEIPAAGDRPRRSYIHRTVASIIIYIFLALKLIAPLIRSMAYSLYQYERSHRVTERVAGVAMGAAQTCARYGVNMGSAILRKDGTPTGGMTGLLIWCTENIAGGIYEGVGQGLSITGMDQPSFWTDMASRASLNHAAPPGVYVSVAPNDPTLWTAVIFVRSGPYASAVLRSQIRFPPSYPDLPPLVTFSTDVFHPLIVPLTTYTFSTSASSEDPVSATDEERLPPGGFSLRHGFPHWFGRAKRSGINSTASSRAVSVNGTGPSGEDDRPTNDTEDSPADGDGVSAPDTQAQSEGDGDRAEDPTVLSTEEKVPDGRTSVPVAVLLDYIRSTFDDETVLDSLPLEAAGNPSAWHAWKAHRREGSSSGLAPGTKRGSPQARQPGDWHWDGIWAKRVAHEIEASHSDATLFGNVGTRGGTDELIRFSRLDEATLNSVKDMIIPRVEVEHE</sequence>
<dbReference type="AlphaFoldDB" id="A0A5M3Z0S3"/>
<protein>
    <submittedName>
        <fullName evidence="3">Ubiquitin-conjugating enzyme</fullName>
    </submittedName>
</protein>
<gene>
    <name evidence="3" type="ORF">ATEIFO6365_0005031000</name>
</gene>
<dbReference type="EMBL" id="BLJY01000005">
    <property type="protein sequence ID" value="GFF16120.1"/>
    <property type="molecule type" value="Genomic_DNA"/>
</dbReference>
<dbReference type="OrthoDB" id="5596422at2759"/>
<dbReference type="InterPro" id="IPR000608">
    <property type="entry name" value="UBC"/>
</dbReference>
<evidence type="ECO:0000313" key="3">
    <source>
        <dbReference type="EMBL" id="GFF16120.1"/>
    </source>
</evidence>
<dbReference type="SUPFAM" id="SSF54495">
    <property type="entry name" value="UBC-like"/>
    <property type="match status" value="1"/>
</dbReference>
<comment type="caution">
    <text evidence="3">The sequence shown here is derived from an EMBL/GenBank/DDBJ whole genome shotgun (WGS) entry which is preliminary data.</text>
</comment>
<dbReference type="PROSITE" id="PS50127">
    <property type="entry name" value="UBC_2"/>
    <property type="match status" value="1"/>
</dbReference>
<keyword evidence="2" id="KW-0812">Transmembrane</keyword>
<feature type="compositionally biased region" description="Polar residues" evidence="1">
    <location>
        <begin position="93"/>
        <end position="114"/>
    </location>
</feature>
<keyword evidence="2" id="KW-0472">Membrane</keyword>
<dbReference type="Proteomes" id="UP000452235">
    <property type="component" value="Unassembled WGS sequence"/>
</dbReference>
<organism evidence="3 4">
    <name type="scientific">Aspergillus terreus</name>
    <dbReference type="NCBI Taxonomy" id="33178"/>
    <lineage>
        <taxon>Eukaryota</taxon>
        <taxon>Fungi</taxon>
        <taxon>Dikarya</taxon>
        <taxon>Ascomycota</taxon>
        <taxon>Pezizomycotina</taxon>
        <taxon>Eurotiomycetes</taxon>
        <taxon>Eurotiomycetidae</taxon>
        <taxon>Eurotiales</taxon>
        <taxon>Aspergillaceae</taxon>
        <taxon>Aspergillus</taxon>
        <taxon>Aspergillus subgen. Circumdati</taxon>
    </lineage>
</organism>
<dbReference type="CDD" id="cd23814">
    <property type="entry name" value="UEV_AKTIP"/>
    <property type="match status" value="1"/>
</dbReference>